<dbReference type="InterPro" id="IPR018483">
    <property type="entry name" value="Carb_kinase_FGGY_CS"/>
</dbReference>
<dbReference type="Pfam" id="PF02782">
    <property type="entry name" value="FGGY_C"/>
    <property type="match status" value="1"/>
</dbReference>
<evidence type="ECO:0000256" key="2">
    <source>
        <dbReference type="ARBA" id="ARBA00009156"/>
    </source>
</evidence>
<comment type="function">
    <text evidence="9 11">Key enzyme in the regulation of glycerol uptake and metabolism. Catalyzes the phosphorylation of glycerol to yield sn-glycerol 3-phosphate.</text>
</comment>
<dbReference type="InterPro" id="IPR005999">
    <property type="entry name" value="Glycerol_kin"/>
</dbReference>
<dbReference type="SUPFAM" id="SSF53067">
    <property type="entry name" value="Actin-like ATPase domain"/>
    <property type="match status" value="2"/>
</dbReference>
<dbReference type="EMBL" id="AYYO01000055">
    <property type="protein sequence ID" value="KRM54532.1"/>
    <property type="molecule type" value="Genomic_DNA"/>
</dbReference>
<evidence type="ECO:0000256" key="9">
    <source>
        <dbReference type="ARBA" id="ARBA00054633"/>
    </source>
</evidence>
<feature type="binding site" evidence="11">
    <location>
        <position position="22"/>
    </location>
    <ligand>
        <name>ADP</name>
        <dbReference type="ChEBI" id="CHEBI:456216"/>
    </ligand>
</feature>
<evidence type="ECO:0000259" key="13">
    <source>
        <dbReference type="Pfam" id="PF00370"/>
    </source>
</evidence>
<dbReference type="Proteomes" id="UP000051679">
    <property type="component" value="Unassembled WGS sequence"/>
</dbReference>
<keyword evidence="7 11" id="KW-0067">ATP-binding</keyword>
<feature type="binding site" evidence="11">
    <location>
        <position position="18"/>
    </location>
    <ligand>
        <name>ADP</name>
        <dbReference type="ChEBI" id="CHEBI:456216"/>
    </ligand>
</feature>
<dbReference type="InterPro" id="IPR018484">
    <property type="entry name" value="FGGY_N"/>
</dbReference>
<feature type="binding site" evidence="11">
    <location>
        <position position="141"/>
    </location>
    <ligand>
        <name>glycerol</name>
        <dbReference type="ChEBI" id="CHEBI:17754"/>
    </ligand>
</feature>
<feature type="binding site" evidence="11">
    <location>
        <position position="273"/>
    </location>
    <ligand>
        <name>ATP</name>
        <dbReference type="ChEBI" id="CHEBI:30616"/>
    </ligand>
</feature>
<feature type="binding site" evidence="11">
    <location>
        <position position="251"/>
    </location>
    <ligand>
        <name>sn-glycerol 3-phosphate</name>
        <dbReference type="ChEBI" id="CHEBI:57597"/>
    </ligand>
</feature>
<evidence type="ECO:0000313" key="16">
    <source>
        <dbReference type="Proteomes" id="UP000051679"/>
    </source>
</evidence>
<feature type="binding site" evidence="11">
    <location>
        <position position="251"/>
    </location>
    <ligand>
        <name>glycerol</name>
        <dbReference type="ChEBI" id="CHEBI:17754"/>
    </ligand>
</feature>
<dbReference type="PANTHER" id="PTHR10196:SF69">
    <property type="entry name" value="GLYCEROL KINASE"/>
    <property type="match status" value="1"/>
</dbReference>
<feature type="binding site" evidence="11">
    <location>
        <position position="90"/>
    </location>
    <ligand>
        <name>sn-glycerol 3-phosphate</name>
        <dbReference type="ChEBI" id="CHEBI:57597"/>
    </ligand>
</feature>
<dbReference type="GO" id="GO:0019563">
    <property type="term" value="P:glycerol catabolic process"/>
    <property type="evidence" value="ECO:0007669"/>
    <property type="project" value="UniProtKB-UniRule"/>
</dbReference>
<feature type="binding site" evidence="11">
    <location>
        <position position="421"/>
    </location>
    <ligand>
        <name>ADP</name>
        <dbReference type="ChEBI" id="CHEBI:456216"/>
    </ligand>
</feature>
<feature type="binding site" evidence="11">
    <location>
        <position position="320"/>
    </location>
    <ligand>
        <name>ATP</name>
        <dbReference type="ChEBI" id="CHEBI:30616"/>
    </ligand>
</feature>
<dbReference type="InterPro" id="IPR000577">
    <property type="entry name" value="Carb_kinase_FGGY"/>
</dbReference>
<feature type="binding site" evidence="11">
    <location>
        <position position="273"/>
    </location>
    <ligand>
        <name>ADP</name>
        <dbReference type="ChEBI" id="CHEBI:456216"/>
    </ligand>
</feature>
<keyword evidence="5 11" id="KW-0418">Kinase</keyword>
<keyword evidence="6 11" id="KW-0319">Glycerol metabolism</keyword>
<feature type="binding site" evidence="11">
    <location>
        <position position="252"/>
    </location>
    <ligand>
        <name>glycerol</name>
        <dbReference type="ChEBI" id="CHEBI:17754"/>
    </ligand>
</feature>
<feature type="binding site" evidence="11">
    <location>
        <position position="19"/>
    </location>
    <ligand>
        <name>ATP</name>
        <dbReference type="ChEBI" id="CHEBI:30616"/>
    </ligand>
</feature>
<comment type="subunit">
    <text evidence="10 11">Homotetramer and homodimer (in equilibrium).</text>
</comment>
<reference evidence="15 16" key="1">
    <citation type="journal article" date="2015" name="Genome Announc.">
        <title>Expanding the biotechnology potential of lactobacilli through comparative genomics of 213 strains and associated genera.</title>
        <authorList>
            <person name="Sun Z."/>
            <person name="Harris H.M."/>
            <person name="McCann A."/>
            <person name="Guo C."/>
            <person name="Argimon S."/>
            <person name="Zhang W."/>
            <person name="Yang X."/>
            <person name="Jeffery I.B."/>
            <person name="Cooney J.C."/>
            <person name="Kagawa T.F."/>
            <person name="Liu W."/>
            <person name="Song Y."/>
            <person name="Salvetti E."/>
            <person name="Wrobel A."/>
            <person name="Rasinkangas P."/>
            <person name="Parkhill J."/>
            <person name="Rea M.C."/>
            <person name="O'Sullivan O."/>
            <person name="Ritari J."/>
            <person name="Douillard F.P."/>
            <person name="Paul Ross R."/>
            <person name="Yang R."/>
            <person name="Briner A.E."/>
            <person name="Felis G.E."/>
            <person name="de Vos W.M."/>
            <person name="Barrangou R."/>
            <person name="Klaenhammer T.R."/>
            <person name="Caufield P.W."/>
            <person name="Cui Y."/>
            <person name="Zhang H."/>
            <person name="O'Toole P.W."/>
        </authorList>
    </citation>
    <scope>NUCLEOTIDE SEQUENCE [LARGE SCALE GENOMIC DNA]</scope>
    <source>
        <strain evidence="15 16">DSM 20505</strain>
    </source>
</reference>
<dbReference type="HAMAP" id="MF_00186">
    <property type="entry name" value="Glycerol_kin"/>
    <property type="match status" value="1"/>
</dbReference>
<feature type="domain" description="Carbohydrate kinase FGGY N-terminal" evidence="13">
    <location>
        <begin position="10"/>
        <end position="258"/>
    </location>
</feature>
<evidence type="ECO:0000256" key="3">
    <source>
        <dbReference type="ARBA" id="ARBA00022679"/>
    </source>
</evidence>
<dbReference type="AlphaFoldDB" id="A0A0R1ZN37"/>
<evidence type="ECO:0000259" key="14">
    <source>
        <dbReference type="Pfam" id="PF02782"/>
    </source>
</evidence>
<protein>
    <recommendedName>
        <fullName evidence="11">Glycerol kinase</fullName>
        <ecNumber evidence="11">2.7.1.30</ecNumber>
    </recommendedName>
    <alternativeName>
        <fullName evidence="11">ATP:glycerol 3-phosphotransferase</fullName>
    </alternativeName>
    <alternativeName>
        <fullName evidence="11">Glycerokinase</fullName>
        <shortName evidence="11">GK</shortName>
    </alternativeName>
</protein>
<feature type="modified residue" description="Phosphohistidine; by HPr" evidence="11">
    <location>
        <position position="237"/>
    </location>
</feature>
<evidence type="ECO:0000256" key="8">
    <source>
        <dbReference type="ARBA" id="ARBA00052101"/>
    </source>
</evidence>
<feature type="binding site" evidence="11">
    <location>
        <position position="18"/>
    </location>
    <ligand>
        <name>sn-glycerol 3-phosphate</name>
        <dbReference type="ChEBI" id="CHEBI:57597"/>
    </ligand>
</feature>
<dbReference type="GO" id="GO:0005829">
    <property type="term" value="C:cytosol"/>
    <property type="evidence" value="ECO:0007669"/>
    <property type="project" value="TreeGrafter"/>
</dbReference>
<dbReference type="UniPathway" id="UPA00618">
    <property type="reaction ID" value="UER00672"/>
</dbReference>
<dbReference type="Gene3D" id="3.30.420.40">
    <property type="match status" value="2"/>
</dbReference>
<keyword evidence="3 11" id="KW-0808">Transferase</keyword>
<dbReference type="PROSITE" id="PS00445">
    <property type="entry name" value="FGGY_KINASES_2"/>
    <property type="match status" value="1"/>
</dbReference>
<keyword evidence="16" id="KW-1185">Reference proteome</keyword>
<evidence type="ECO:0000256" key="11">
    <source>
        <dbReference type="HAMAP-Rule" id="MF_00186"/>
    </source>
</evidence>
<comment type="similarity">
    <text evidence="2 11 12">Belongs to the FGGY kinase family.</text>
</comment>
<dbReference type="NCBIfam" id="NF000756">
    <property type="entry name" value="PRK00047.1"/>
    <property type="match status" value="1"/>
</dbReference>
<dbReference type="Pfam" id="PF00370">
    <property type="entry name" value="FGGY_N"/>
    <property type="match status" value="1"/>
</dbReference>
<evidence type="ECO:0000256" key="4">
    <source>
        <dbReference type="ARBA" id="ARBA00022741"/>
    </source>
</evidence>
<dbReference type="GO" id="GO:0004370">
    <property type="term" value="F:glycerol kinase activity"/>
    <property type="evidence" value="ECO:0007669"/>
    <property type="project" value="UniProtKB-UniRule"/>
</dbReference>
<dbReference type="FunFam" id="3.30.420.40:FF:000007">
    <property type="entry name" value="Glycerol kinase"/>
    <property type="match status" value="1"/>
</dbReference>
<feature type="binding site" evidence="11">
    <location>
        <position position="417"/>
    </location>
    <ligand>
        <name>ATP</name>
        <dbReference type="ChEBI" id="CHEBI:30616"/>
    </ligand>
</feature>
<dbReference type="PANTHER" id="PTHR10196">
    <property type="entry name" value="SUGAR KINASE"/>
    <property type="match status" value="1"/>
</dbReference>
<organism evidence="15 16">
    <name type="scientific">Lacticaseibacillus sharpeae JCM 1186 = DSM 20505</name>
    <dbReference type="NCBI Taxonomy" id="1291052"/>
    <lineage>
        <taxon>Bacteria</taxon>
        <taxon>Bacillati</taxon>
        <taxon>Bacillota</taxon>
        <taxon>Bacilli</taxon>
        <taxon>Lactobacillales</taxon>
        <taxon>Lactobacillaceae</taxon>
        <taxon>Lacticaseibacillus</taxon>
    </lineage>
</organism>
<name>A0A0R1ZN37_9LACO</name>
<dbReference type="NCBIfam" id="TIGR01311">
    <property type="entry name" value="glycerol_kin"/>
    <property type="match status" value="1"/>
</dbReference>
<comment type="catalytic activity">
    <reaction evidence="8 11">
        <text>glycerol + ATP = sn-glycerol 3-phosphate + ADP + H(+)</text>
        <dbReference type="Rhea" id="RHEA:21644"/>
        <dbReference type="ChEBI" id="CHEBI:15378"/>
        <dbReference type="ChEBI" id="CHEBI:17754"/>
        <dbReference type="ChEBI" id="CHEBI:30616"/>
        <dbReference type="ChEBI" id="CHEBI:57597"/>
        <dbReference type="ChEBI" id="CHEBI:456216"/>
        <dbReference type="EC" id="2.7.1.30"/>
    </reaction>
</comment>
<dbReference type="CDD" id="cd07786">
    <property type="entry name" value="FGGY_EcGK_like"/>
    <property type="match status" value="1"/>
</dbReference>
<comment type="caution">
    <text evidence="15">The sequence shown here is derived from an EMBL/GenBank/DDBJ whole genome shotgun (WGS) entry which is preliminary data.</text>
</comment>
<feature type="binding site" evidence="11">
    <location>
        <position position="417"/>
    </location>
    <ligand>
        <name>ADP</name>
        <dbReference type="ChEBI" id="CHEBI:456216"/>
    </ligand>
</feature>
<feature type="binding site" evidence="11">
    <location>
        <position position="316"/>
    </location>
    <ligand>
        <name>ATP</name>
        <dbReference type="ChEBI" id="CHEBI:30616"/>
    </ligand>
</feature>
<feature type="binding site" evidence="11">
    <location>
        <position position="18"/>
    </location>
    <ligand>
        <name>ATP</name>
        <dbReference type="ChEBI" id="CHEBI:30616"/>
    </ligand>
</feature>
<keyword evidence="11" id="KW-0597">Phosphoprotein</keyword>
<gene>
    <name evidence="11" type="primary">glpK</name>
    <name evidence="15" type="ORF">FC18_GL000339</name>
</gene>
<evidence type="ECO:0000256" key="12">
    <source>
        <dbReference type="RuleBase" id="RU003733"/>
    </source>
</evidence>
<dbReference type="PIRSF" id="PIRSF000538">
    <property type="entry name" value="GlpK"/>
    <property type="match status" value="1"/>
</dbReference>
<evidence type="ECO:0000256" key="1">
    <source>
        <dbReference type="ARBA" id="ARBA00005190"/>
    </source>
</evidence>
<feature type="binding site" evidence="11">
    <location>
        <position position="316"/>
    </location>
    <ligand>
        <name>ADP</name>
        <dbReference type="ChEBI" id="CHEBI:456216"/>
    </ligand>
</feature>
<feature type="domain" description="Carbohydrate kinase FGGY C-terminal" evidence="14">
    <location>
        <begin position="268"/>
        <end position="456"/>
    </location>
</feature>
<evidence type="ECO:0000256" key="7">
    <source>
        <dbReference type="ARBA" id="ARBA00022840"/>
    </source>
</evidence>
<dbReference type="STRING" id="1291052.FC18_GL000339"/>
<proteinExistence type="inferred from homology"/>
<dbReference type="InterPro" id="IPR018485">
    <property type="entry name" value="FGGY_C"/>
</dbReference>
<comment type="activity regulation">
    <text evidence="11">Activated by phosphorylation and inhibited by fructose 1,6-bisphosphate (FBP).</text>
</comment>
<keyword evidence="4 11" id="KW-0547">Nucleotide-binding</keyword>
<comment type="pathway">
    <text evidence="1 11">Polyol metabolism; glycerol degradation via glycerol kinase pathway; sn-glycerol 3-phosphate from glycerol: step 1/1.</text>
</comment>
<accession>A0A0R1ZN37</accession>
<evidence type="ECO:0000256" key="6">
    <source>
        <dbReference type="ARBA" id="ARBA00022798"/>
    </source>
</evidence>
<evidence type="ECO:0000313" key="15">
    <source>
        <dbReference type="EMBL" id="KRM54532.1"/>
    </source>
</evidence>
<comment type="PTM">
    <text evidence="11">The phosphoenolpyruvate-dependent sugar phosphotransferase system (PTS), including enzyme I, and histidine-containing protein (HPr) are required for the phosphorylation, which leads to the activation of the enzyme.</text>
</comment>
<evidence type="ECO:0000256" key="10">
    <source>
        <dbReference type="ARBA" id="ARBA00063665"/>
    </source>
</evidence>
<feature type="binding site" evidence="11">
    <location>
        <position position="89"/>
    </location>
    <ligand>
        <name>glycerol</name>
        <dbReference type="ChEBI" id="CHEBI:17754"/>
    </ligand>
</feature>
<feature type="binding site" evidence="11">
    <location>
        <position position="89"/>
    </location>
    <ligand>
        <name>sn-glycerol 3-phosphate</name>
        <dbReference type="ChEBI" id="CHEBI:57597"/>
    </ligand>
</feature>
<feature type="binding site" evidence="11">
    <location>
        <position position="141"/>
    </location>
    <ligand>
        <name>sn-glycerol 3-phosphate</name>
        <dbReference type="ChEBI" id="CHEBI:57597"/>
    </ligand>
</feature>
<dbReference type="EC" id="2.7.1.30" evidence="11"/>
<feature type="binding site" evidence="11">
    <location>
        <position position="20"/>
    </location>
    <ligand>
        <name>ATP</name>
        <dbReference type="ChEBI" id="CHEBI:30616"/>
    </ligand>
</feature>
<dbReference type="FunFam" id="3.30.420.40:FF:000008">
    <property type="entry name" value="Glycerol kinase"/>
    <property type="match status" value="1"/>
</dbReference>
<dbReference type="InterPro" id="IPR043129">
    <property type="entry name" value="ATPase_NBD"/>
</dbReference>
<evidence type="ECO:0000256" key="5">
    <source>
        <dbReference type="ARBA" id="ARBA00022777"/>
    </source>
</evidence>
<dbReference type="GO" id="GO:0006072">
    <property type="term" value="P:glycerol-3-phosphate metabolic process"/>
    <property type="evidence" value="ECO:0007669"/>
    <property type="project" value="InterPro"/>
</dbReference>
<dbReference type="GO" id="GO:0005524">
    <property type="term" value="F:ATP binding"/>
    <property type="evidence" value="ECO:0007669"/>
    <property type="project" value="UniProtKB-UniRule"/>
</dbReference>
<dbReference type="PATRIC" id="fig|1291052.5.peg.350"/>
<feature type="binding site" evidence="11">
    <location>
        <position position="90"/>
    </location>
    <ligand>
        <name>glycerol</name>
        <dbReference type="ChEBI" id="CHEBI:17754"/>
    </ligand>
</feature>
<sequence length="509" mass="56051">MKGIHTMTKYIMAIDEGTTSTRAIVFDHDGNTVASAQKEFTQYFPESGWVEHDANEIWSAVQATIAEVFINHQDIRPVDIAGIGITNQRETTIIWDKQTGLPIYHAIVWQSRQTTSLAEQLQKDGYGDLFRTHTGLLIDPYFSATKVRWILDRVPGAQERAERGELLFGTIDTWLTWKLSGGAIHVTDYTNASRTALFNIHTLDWDDEILRVLNIPRLMLPAVRPNDKVYGRTASYHFYGAQAPIAGIAGDQQAALIGQLALHPGDVKNTYGTGSFIVMNTGTTPVDSKNNLLTTIAYGIGDEITYALEGSVFVSGSAIQWLRDSMHLVKNAADSEAAANASQNDNEVYVVPAFTGLGAPYWDPDARGSIFGITRGTTDNDLIKATLQSLAYQTRDVVDTMVADTETPIPTLRVDGGAARNDYLLQFQADILGVPVERAAVLETTARGVAFLAGVAVGYWQNFDELQNLTQTNGHFDPQITAGQRDQLYSGWTAAVYATRMFARKNNKF</sequence>